<name>A0A2P1JY46_9CAUD</name>
<evidence type="ECO:0000313" key="3">
    <source>
        <dbReference type="Proteomes" id="UP000240261"/>
    </source>
</evidence>
<reference evidence="2 3" key="1">
    <citation type="submission" date="2018-02" db="EMBL/GenBank/DDBJ databases">
        <authorList>
            <person name="Aull H.G."/>
            <person name="Garlena R.A."/>
            <person name="Russell D.A."/>
            <person name="Pop W.H."/>
            <person name="Jacobs-Sera D."/>
            <person name="Hatfull G.F."/>
        </authorList>
    </citation>
    <scope>NUCLEOTIDE SEQUENCE [LARGE SCALE GENOMIC DNA]</scope>
</reference>
<dbReference type="Pfam" id="PF23847">
    <property type="entry name" value="DUF7211"/>
    <property type="match status" value="1"/>
</dbReference>
<dbReference type="EMBL" id="MG962368">
    <property type="protein sequence ID" value="AVO25255.1"/>
    <property type="molecule type" value="Genomic_DNA"/>
</dbReference>
<proteinExistence type="predicted"/>
<protein>
    <submittedName>
        <fullName evidence="2">Uncharacterized protein</fullName>
    </submittedName>
</protein>
<organism evidence="2 3">
    <name type="scientific">Gordonia phage Gravy</name>
    <dbReference type="NCBI Taxonomy" id="2094133"/>
    <lineage>
        <taxon>Viruses</taxon>
        <taxon>Duplodnaviria</taxon>
        <taxon>Heunggongvirae</taxon>
        <taxon>Uroviricota</taxon>
        <taxon>Caudoviricetes</taxon>
        <taxon>Deejayvirinae</taxon>
        <taxon>Tanisvirus</taxon>
        <taxon>Tanisvirus tanis</taxon>
    </lineage>
</organism>
<dbReference type="InterPro" id="IPR055635">
    <property type="entry name" value="DUF7211"/>
</dbReference>
<evidence type="ECO:0000313" key="2">
    <source>
        <dbReference type="EMBL" id="AVO25255.1"/>
    </source>
</evidence>
<feature type="compositionally biased region" description="Basic and acidic residues" evidence="1">
    <location>
        <begin position="33"/>
        <end position="47"/>
    </location>
</feature>
<accession>A0A2P1JY46</accession>
<evidence type="ECO:0000256" key="1">
    <source>
        <dbReference type="SAM" id="MobiDB-lite"/>
    </source>
</evidence>
<gene>
    <name evidence="2" type="primary">14</name>
    <name evidence="2" type="ORF">PBI_GRAVY_14</name>
</gene>
<dbReference type="Proteomes" id="UP000240261">
    <property type="component" value="Segment"/>
</dbReference>
<sequence>MSEMTVDDFLEHHGVKGMKWGRRKSPEIRAARKEARSEVRQEFKENRTNALKKTGKDGEKTYHKGKVAVVALADLNTYGALSAARISKSAGASNGQAAAVALLTGLPGAVAYKEIRVRKEANRRVGG</sequence>
<feature type="region of interest" description="Disordered" evidence="1">
    <location>
        <begin position="33"/>
        <end position="59"/>
    </location>
</feature>